<gene>
    <name evidence="2" type="ORF">BU23DRAFT_497718</name>
</gene>
<evidence type="ECO:0000313" key="2">
    <source>
        <dbReference type="EMBL" id="KAF1978810.1"/>
    </source>
</evidence>
<dbReference type="Proteomes" id="UP000800036">
    <property type="component" value="Unassembled WGS sequence"/>
</dbReference>
<evidence type="ECO:0000313" key="3">
    <source>
        <dbReference type="Proteomes" id="UP000800036"/>
    </source>
</evidence>
<evidence type="ECO:0000259" key="1">
    <source>
        <dbReference type="Pfam" id="PF01814"/>
    </source>
</evidence>
<protein>
    <submittedName>
        <fullName evidence="2">HHE domain-containing protein</fullName>
    </submittedName>
</protein>
<dbReference type="PANTHER" id="PTHR35585:SF1">
    <property type="entry name" value="HHE DOMAIN PROTEIN (AFU_ORTHOLOGUE AFUA_4G00730)"/>
    <property type="match status" value="1"/>
</dbReference>
<dbReference type="EMBL" id="ML976659">
    <property type="protein sequence ID" value="KAF1978810.1"/>
    <property type="molecule type" value="Genomic_DNA"/>
</dbReference>
<dbReference type="Pfam" id="PF01814">
    <property type="entry name" value="Hemerythrin"/>
    <property type="match status" value="1"/>
</dbReference>
<dbReference type="InterPro" id="IPR012312">
    <property type="entry name" value="Hemerythrin-like"/>
</dbReference>
<sequence>MFAARNFAVPVARAACRPQAVVAPANARLASLRAHIAALSTVSEPIIHDHKELKQFYNEVVNNSNDHDHQDRYGNQFTWELARHSIAEELVIYPAFEKYLGQEGKNMAESDRKQHHQVKEHLKKFQNLKASHPDYVPELKSLWAILEKHIQEEEQNDLPKFEKVLSQHEEASTKLAVNFQRVKAFIPTRSHPSAGENPYFESLAGLLAAPMDKLADLFRKFPEK</sequence>
<feature type="domain" description="Hemerythrin-like" evidence="1">
    <location>
        <begin position="46"/>
        <end position="160"/>
    </location>
</feature>
<dbReference type="Gene3D" id="1.20.120.520">
    <property type="entry name" value="nmb1532 protein domain like"/>
    <property type="match status" value="1"/>
</dbReference>
<dbReference type="PANTHER" id="PTHR35585">
    <property type="entry name" value="HHE DOMAIN PROTEIN (AFU_ORTHOLOGUE AFUA_4G00730)"/>
    <property type="match status" value="1"/>
</dbReference>
<name>A0A6A5VQD5_9PLEO</name>
<proteinExistence type="predicted"/>
<keyword evidence="3" id="KW-1185">Reference proteome</keyword>
<accession>A0A6A5VQD5</accession>
<dbReference type="AlphaFoldDB" id="A0A6A5VQD5"/>
<organism evidence="2 3">
    <name type="scientific">Bimuria novae-zelandiae CBS 107.79</name>
    <dbReference type="NCBI Taxonomy" id="1447943"/>
    <lineage>
        <taxon>Eukaryota</taxon>
        <taxon>Fungi</taxon>
        <taxon>Dikarya</taxon>
        <taxon>Ascomycota</taxon>
        <taxon>Pezizomycotina</taxon>
        <taxon>Dothideomycetes</taxon>
        <taxon>Pleosporomycetidae</taxon>
        <taxon>Pleosporales</taxon>
        <taxon>Massarineae</taxon>
        <taxon>Didymosphaeriaceae</taxon>
        <taxon>Bimuria</taxon>
    </lineage>
</organism>
<dbReference type="OrthoDB" id="9983919at2759"/>
<reference evidence="2" key="1">
    <citation type="journal article" date="2020" name="Stud. Mycol.">
        <title>101 Dothideomycetes genomes: a test case for predicting lifestyles and emergence of pathogens.</title>
        <authorList>
            <person name="Haridas S."/>
            <person name="Albert R."/>
            <person name="Binder M."/>
            <person name="Bloem J."/>
            <person name="Labutti K."/>
            <person name="Salamov A."/>
            <person name="Andreopoulos B."/>
            <person name="Baker S."/>
            <person name="Barry K."/>
            <person name="Bills G."/>
            <person name="Bluhm B."/>
            <person name="Cannon C."/>
            <person name="Castanera R."/>
            <person name="Culley D."/>
            <person name="Daum C."/>
            <person name="Ezra D."/>
            <person name="Gonzalez J."/>
            <person name="Henrissat B."/>
            <person name="Kuo A."/>
            <person name="Liang C."/>
            <person name="Lipzen A."/>
            <person name="Lutzoni F."/>
            <person name="Magnuson J."/>
            <person name="Mondo S."/>
            <person name="Nolan M."/>
            <person name="Ohm R."/>
            <person name="Pangilinan J."/>
            <person name="Park H.-J."/>
            <person name="Ramirez L."/>
            <person name="Alfaro M."/>
            <person name="Sun H."/>
            <person name="Tritt A."/>
            <person name="Yoshinaga Y."/>
            <person name="Zwiers L.-H."/>
            <person name="Turgeon B."/>
            <person name="Goodwin S."/>
            <person name="Spatafora J."/>
            <person name="Crous P."/>
            <person name="Grigoriev I."/>
        </authorList>
    </citation>
    <scope>NUCLEOTIDE SEQUENCE</scope>
    <source>
        <strain evidence="2">CBS 107.79</strain>
    </source>
</reference>